<gene>
    <name evidence="2" type="ORF">Q8A64_02905</name>
</gene>
<keyword evidence="1" id="KW-0472">Membrane</keyword>
<proteinExistence type="predicted"/>
<comment type="caution">
    <text evidence="2">The sequence shown here is derived from an EMBL/GenBank/DDBJ whole genome shotgun (WGS) entry which is preliminary data.</text>
</comment>
<keyword evidence="1" id="KW-1133">Transmembrane helix</keyword>
<dbReference type="EMBL" id="JAUYVH010000001">
    <property type="protein sequence ID" value="MDQ9169355.1"/>
    <property type="molecule type" value="Genomic_DNA"/>
</dbReference>
<organism evidence="2 3">
    <name type="scientific">Keguizhuia sedimenti</name>
    <dbReference type="NCBI Taxonomy" id="3064264"/>
    <lineage>
        <taxon>Bacteria</taxon>
        <taxon>Pseudomonadati</taxon>
        <taxon>Pseudomonadota</taxon>
        <taxon>Betaproteobacteria</taxon>
        <taxon>Burkholderiales</taxon>
        <taxon>Oxalobacteraceae</taxon>
        <taxon>Keguizhuia</taxon>
    </lineage>
</organism>
<feature type="transmembrane region" description="Helical" evidence="1">
    <location>
        <begin position="28"/>
        <end position="56"/>
    </location>
</feature>
<accession>A0ABU1BK36</accession>
<feature type="transmembrane region" description="Helical" evidence="1">
    <location>
        <begin position="63"/>
        <end position="84"/>
    </location>
</feature>
<dbReference type="Proteomes" id="UP001225596">
    <property type="component" value="Unassembled WGS sequence"/>
</dbReference>
<protein>
    <submittedName>
        <fullName evidence="2">Uncharacterized protein</fullName>
    </submittedName>
</protein>
<reference evidence="2 3" key="1">
    <citation type="submission" date="2023-08" db="EMBL/GenBank/DDBJ databases">
        <title>Oxalobacteraceae gen .nov., isolated from river sludge outside the plant.</title>
        <authorList>
            <person name="Zhao S.Y."/>
        </authorList>
    </citation>
    <scope>NUCLEOTIDE SEQUENCE [LARGE SCALE GENOMIC DNA]</scope>
    <source>
        <strain evidence="2 3">R-40</strain>
    </source>
</reference>
<evidence type="ECO:0000256" key="1">
    <source>
        <dbReference type="SAM" id="Phobius"/>
    </source>
</evidence>
<sequence>MTDCKPDHAGQERRALIKKLDAVGWDLFFIWIGIAFLADVGWGMRLLGMGIITLGVQMARMRINLPIEGFTLMMGIYLLVAGAWRCCKSSLTRSRFPTACYLF</sequence>
<evidence type="ECO:0000313" key="2">
    <source>
        <dbReference type="EMBL" id="MDQ9169355.1"/>
    </source>
</evidence>
<keyword evidence="3" id="KW-1185">Reference proteome</keyword>
<keyword evidence="1" id="KW-0812">Transmembrane</keyword>
<evidence type="ECO:0000313" key="3">
    <source>
        <dbReference type="Proteomes" id="UP001225596"/>
    </source>
</evidence>
<dbReference type="RefSeq" id="WP_338435235.1">
    <property type="nucleotide sequence ID" value="NZ_JAUYVH010000001.1"/>
</dbReference>
<name>A0ABU1BK36_9BURK</name>